<keyword evidence="3" id="KW-1185">Reference proteome</keyword>
<feature type="region of interest" description="Disordered" evidence="1">
    <location>
        <begin position="149"/>
        <end position="180"/>
    </location>
</feature>
<evidence type="ECO:0000313" key="3">
    <source>
        <dbReference type="Proteomes" id="UP000078544"/>
    </source>
</evidence>
<dbReference type="EMBL" id="AZGY01000001">
    <property type="protein sequence ID" value="OAA32858.1"/>
    <property type="molecule type" value="Genomic_DNA"/>
</dbReference>
<sequence length="180" mass="20568">MPRKDKLKVRLYTQCWVKRLPEGRKYTQQKNSQDRIDKALTLTEANFWTSFREEFKAAIRKYMDDPDTEGRFEKIQSVVAGLGSGRMASDNLNGDPATVGLEFPACACRCHMEQEDQPDEVNVPDDPPLFHHQVEQAMENLKLNDVEFTSGVDDPRVTAASTARTRPSMTRAHRAQPSRR</sequence>
<feature type="compositionally biased region" description="Basic residues" evidence="1">
    <location>
        <begin position="171"/>
        <end position="180"/>
    </location>
</feature>
<feature type="compositionally biased region" description="Polar residues" evidence="1">
    <location>
        <begin position="159"/>
        <end position="168"/>
    </location>
</feature>
<name>A0A166UR40_9HYPO</name>
<gene>
    <name evidence="2" type="ORF">AAL_00323</name>
</gene>
<accession>A0A166UR40</accession>
<organism evidence="2 3">
    <name type="scientific">Moelleriella libera RCEF 2490</name>
    <dbReference type="NCBI Taxonomy" id="1081109"/>
    <lineage>
        <taxon>Eukaryota</taxon>
        <taxon>Fungi</taxon>
        <taxon>Dikarya</taxon>
        <taxon>Ascomycota</taxon>
        <taxon>Pezizomycotina</taxon>
        <taxon>Sordariomycetes</taxon>
        <taxon>Hypocreomycetidae</taxon>
        <taxon>Hypocreales</taxon>
        <taxon>Clavicipitaceae</taxon>
        <taxon>Moelleriella</taxon>
    </lineage>
</organism>
<proteinExistence type="predicted"/>
<evidence type="ECO:0000313" key="2">
    <source>
        <dbReference type="EMBL" id="OAA32858.1"/>
    </source>
</evidence>
<protein>
    <submittedName>
        <fullName evidence="2">Uncharacterized protein</fullName>
    </submittedName>
</protein>
<comment type="caution">
    <text evidence="2">The sequence shown here is derived from an EMBL/GenBank/DDBJ whole genome shotgun (WGS) entry which is preliminary data.</text>
</comment>
<dbReference type="Proteomes" id="UP000078544">
    <property type="component" value="Unassembled WGS sequence"/>
</dbReference>
<dbReference type="AlphaFoldDB" id="A0A166UR40"/>
<evidence type="ECO:0000256" key="1">
    <source>
        <dbReference type="SAM" id="MobiDB-lite"/>
    </source>
</evidence>
<reference evidence="2 3" key="1">
    <citation type="journal article" date="2016" name="Genome Biol. Evol.">
        <title>Divergent and convergent evolution of fungal pathogenicity.</title>
        <authorList>
            <person name="Shang Y."/>
            <person name="Xiao G."/>
            <person name="Zheng P."/>
            <person name="Cen K."/>
            <person name="Zhan S."/>
            <person name="Wang C."/>
        </authorList>
    </citation>
    <scope>NUCLEOTIDE SEQUENCE [LARGE SCALE GENOMIC DNA]</scope>
    <source>
        <strain evidence="2 3">RCEF 2490</strain>
    </source>
</reference>